<dbReference type="Gene3D" id="3.90.550.10">
    <property type="entry name" value="Spore Coat Polysaccharide Biosynthesis Protein SpsA, Chain A"/>
    <property type="match status" value="1"/>
</dbReference>
<dbReference type="RefSeq" id="WP_348758889.1">
    <property type="nucleotide sequence ID" value="NZ_OZ026884.1"/>
</dbReference>
<dbReference type="InterPro" id="IPR029044">
    <property type="entry name" value="Nucleotide-diphossugar_trans"/>
</dbReference>
<accession>A0ABM9NFE9</accession>
<feature type="transmembrane region" description="Helical" evidence="4">
    <location>
        <begin position="328"/>
        <end position="350"/>
    </location>
</feature>
<feature type="domain" description="Glycosyltransferase 2-like" evidence="5">
    <location>
        <begin position="58"/>
        <end position="180"/>
    </location>
</feature>
<comment type="similarity">
    <text evidence="1">Belongs to the glycosyltransferase 2 family.</text>
</comment>
<keyword evidence="4" id="KW-1133">Transmembrane helix</keyword>
<evidence type="ECO:0000256" key="1">
    <source>
        <dbReference type="ARBA" id="ARBA00006739"/>
    </source>
</evidence>
<evidence type="ECO:0000256" key="2">
    <source>
        <dbReference type="ARBA" id="ARBA00022676"/>
    </source>
</evidence>
<name>A0ABM9NFE9_9GAMM</name>
<evidence type="ECO:0000256" key="3">
    <source>
        <dbReference type="ARBA" id="ARBA00022679"/>
    </source>
</evidence>
<dbReference type="CDD" id="cd06423">
    <property type="entry name" value="CESA_like"/>
    <property type="match status" value="1"/>
</dbReference>
<dbReference type="Pfam" id="PF00535">
    <property type="entry name" value="Glycos_transf_2"/>
    <property type="match status" value="1"/>
</dbReference>
<evidence type="ECO:0000256" key="4">
    <source>
        <dbReference type="SAM" id="Phobius"/>
    </source>
</evidence>
<keyword evidence="7" id="KW-1185">Reference proteome</keyword>
<dbReference type="PANTHER" id="PTHR43630:SF1">
    <property type="entry name" value="POLY-BETA-1,6-N-ACETYL-D-GLUCOSAMINE SYNTHASE"/>
    <property type="match status" value="1"/>
</dbReference>
<organism evidence="6 7">
    <name type="scientific">Candidatus Methylocalor cossyra</name>
    <dbReference type="NCBI Taxonomy" id="3108543"/>
    <lineage>
        <taxon>Bacteria</taxon>
        <taxon>Pseudomonadati</taxon>
        <taxon>Pseudomonadota</taxon>
        <taxon>Gammaproteobacteria</taxon>
        <taxon>Methylococcales</taxon>
        <taxon>Methylococcaceae</taxon>
        <taxon>Candidatus Methylocalor</taxon>
    </lineage>
</organism>
<keyword evidence="2" id="KW-0328">Glycosyltransferase</keyword>
<dbReference type="SUPFAM" id="SSF53448">
    <property type="entry name" value="Nucleotide-diphospho-sugar transferases"/>
    <property type="match status" value="1"/>
</dbReference>
<dbReference type="Proteomes" id="UP001497493">
    <property type="component" value="Chromosome"/>
</dbReference>
<keyword evidence="4" id="KW-0812">Transmembrane</keyword>
<reference evidence="6 7" key="1">
    <citation type="submission" date="2024-04" db="EMBL/GenBank/DDBJ databases">
        <authorList>
            <person name="Cremers G."/>
        </authorList>
    </citation>
    <scope>NUCLEOTIDE SEQUENCE [LARGE SCALE GENOMIC DNA]</scope>
    <source>
        <strain evidence="6">MeCH1-AG</strain>
    </source>
</reference>
<dbReference type="PANTHER" id="PTHR43630">
    <property type="entry name" value="POLY-BETA-1,6-N-ACETYL-D-GLUCOSAMINE SYNTHASE"/>
    <property type="match status" value="1"/>
</dbReference>
<proteinExistence type="inferred from homology"/>
<evidence type="ECO:0000313" key="7">
    <source>
        <dbReference type="Proteomes" id="UP001497493"/>
    </source>
</evidence>
<gene>
    <name evidence="6" type="ORF">MECH1_V1_0544</name>
</gene>
<keyword evidence="4" id="KW-0472">Membrane</keyword>
<feature type="transmembrane region" description="Helical" evidence="4">
    <location>
        <begin position="6"/>
        <end position="25"/>
    </location>
</feature>
<sequence>MLAEIPSLLFLPLTLAALWVLSYDLRDFRQRLRRIEARGPAADAAPRAAGTAPVAVDVVIPVYNMGATFERTLASVERSTYPRRRLIVVDDGSDDGRTWPLLQSLRQRIDRLERIPHGGKAAAANYGASLGDGAVILILDADSQVVPDFIEQALAELTDGIDGVDFVQQVANPEASWWTRWADFERRLLALAPDNFGALFAVRRAYFQKAPFQTCLAPQFEINQRLRALGRLKISPRPLVYSDEPATLGRTYRRKRRWVYGLLETQRRHRRPWDHHILVPFLDLALVNLLWLAPLLPWLALFPAALVLGWCGKSWILGRRLGVAPPVALTYPVFMLMLCLAAVDATLRFLRGRTVSWS</sequence>
<dbReference type="EMBL" id="OZ026884">
    <property type="protein sequence ID" value="CAL1239320.1"/>
    <property type="molecule type" value="Genomic_DNA"/>
</dbReference>
<keyword evidence="3" id="KW-0808">Transferase</keyword>
<feature type="transmembrane region" description="Helical" evidence="4">
    <location>
        <begin position="277"/>
        <end position="308"/>
    </location>
</feature>
<evidence type="ECO:0000259" key="5">
    <source>
        <dbReference type="Pfam" id="PF00535"/>
    </source>
</evidence>
<evidence type="ECO:0000313" key="6">
    <source>
        <dbReference type="EMBL" id="CAL1239320.1"/>
    </source>
</evidence>
<protein>
    <recommendedName>
        <fullName evidence="5">Glycosyltransferase 2-like domain-containing protein</fullName>
    </recommendedName>
</protein>
<dbReference type="InterPro" id="IPR001173">
    <property type="entry name" value="Glyco_trans_2-like"/>
</dbReference>